<dbReference type="Gene3D" id="3.90.1150.10">
    <property type="entry name" value="Aspartate Aminotransferase, domain 1"/>
    <property type="match status" value="1"/>
</dbReference>
<dbReference type="SUPFAM" id="SSF53383">
    <property type="entry name" value="PLP-dependent transferases"/>
    <property type="match status" value="1"/>
</dbReference>
<evidence type="ECO:0000256" key="4">
    <source>
        <dbReference type="ARBA" id="ARBA00022898"/>
    </source>
</evidence>
<dbReference type="GO" id="GO:0016831">
    <property type="term" value="F:carboxy-lyase activity"/>
    <property type="evidence" value="ECO:0007669"/>
    <property type="project" value="UniProtKB-KW"/>
</dbReference>
<evidence type="ECO:0000256" key="6">
    <source>
        <dbReference type="RuleBase" id="RU000382"/>
    </source>
</evidence>
<dbReference type="Pfam" id="PF00282">
    <property type="entry name" value="Pyridoxal_deC"/>
    <property type="match status" value="1"/>
</dbReference>
<keyword evidence="3" id="KW-0210">Decarboxylase</keyword>
<dbReference type="InterPro" id="IPR002129">
    <property type="entry name" value="PyrdxlP-dep_de-COase"/>
</dbReference>
<dbReference type="InterPro" id="IPR015422">
    <property type="entry name" value="PyrdxlP-dep_Trfase_small"/>
</dbReference>
<reference evidence="7 8" key="1">
    <citation type="submission" date="2015-01" db="EMBL/GenBank/DDBJ databases">
        <title>Genome of allotetraploid Gossypium barbadense reveals genomic plasticity and fiber elongation in cotton evolution.</title>
        <authorList>
            <person name="Chen X."/>
            <person name="Liu X."/>
            <person name="Zhao B."/>
            <person name="Zheng H."/>
            <person name="Hu Y."/>
            <person name="Lu G."/>
            <person name="Yang C."/>
            <person name="Chen J."/>
            <person name="Shan C."/>
            <person name="Zhang L."/>
            <person name="Zhou Y."/>
            <person name="Wang L."/>
            <person name="Guo W."/>
            <person name="Bai Y."/>
            <person name="Ruan J."/>
            <person name="Shangguan X."/>
            <person name="Mao Y."/>
            <person name="Jiang J."/>
            <person name="Zhu Y."/>
            <person name="Lei J."/>
            <person name="Kang H."/>
            <person name="Chen S."/>
            <person name="He X."/>
            <person name="Wang R."/>
            <person name="Wang Y."/>
            <person name="Chen J."/>
            <person name="Wang L."/>
            <person name="Yu S."/>
            <person name="Wang B."/>
            <person name="Wei J."/>
            <person name="Song S."/>
            <person name="Lu X."/>
            <person name="Gao Z."/>
            <person name="Gu W."/>
            <person name="Deng X."/>
            <person name="Ma D."/>
            <person name="Wang S."/>
            <person name="Liang W."/>
            <person name="Fang L."/>
            <person name="Cai C."/>
            <person name="Zhu X."/>
            <person name="Zhou B."/>
            <person name="Zhang Y."/>
            <person name="Chen Z."/>
            <person name="Xu S."/>
            <person name="Zhu R."/>
            <person name="Wang S."/>
            <person name="Zhang T."/>
            <person name="Zhao G."/>
        </authorList>
    </citation>
    <scope>NUCLEOTIDE SEQUENCE [LARGE SCALE GENOMIC DNA]</scope>
    <source>
        <strain evidence="8">cv. Xinhai21</strain>
        <tissue evidence="7">Leaf</tissue>
    </source>
</reference>
<dbReference type="InterPro" id="IPR015424">
    <property type="entry name" value="PyrdxlP-dep_Trfase"/>
</dbReference>
<dbReference type="GO" id="GO:0006520">
    <property type="term" value="P:amino acid metabolic process"/>
    <property type="evidence" value="ECO:0007669"/>
    <property type="project" value="InterPro"/>
</dbReference>
<evidence type="ECO:0000256" key="3">
    <source>
        <dbReference type="ARBA" id="ARBA00022793"/>
    </source>
</evidence>
<dbReference type="Gene3D" id="1.20.1340.10">
    <property type="entry name" value="dopa decarboxylase, N-terminal domain"/>
    <property type="match status" value="1"/>
</dbReference>
<evidence type="ECO:0000313" key="8">
    <source>
        <dbReference type="Proteomes" id="UP000239757"/>
    </source>
</evidence>
<dbReference type="PRINTS" id="PR00800">
    <property type="entry name" value="YHDCRBOXLASE"/>
</dbReference>
<dbReference type="Gene3D" id="3.40.640.10">
    <property type="entry name" value="Type I PLP-dependent aspartate aminotransferase-like (Major domain)"/>
    <property type="match status" value="1"/>
</dbReference>
<evidence type="ECO:0000313" key="7">
    <source>
        <dbReference type="EMBL" id="PPR90639.1"/>
    </source>
</evidence>
<organism evidence="7 8">
    <name type="scientific">Gossypium barbadense</name>
    <name type="common">Sea Island cotton</name>
    <name type="synonym">Hibiscus barbadensis</name>
    <dbReference type="NCBI Taxonomy" id="3634"/>
    <lineage>
        <taxon>Eukaryota</taxon>
        <taxon>Viridiplantae</taxon>
        <taxon>Streptophyta</taxon>
        <taxon>Embryophyta</taxon>
        <taxon>Tracheophyta</taxon>
        <taxon>Spermatophyta</taxon>
        <taxon>Magnoliopsida</taxon>
        <taxon>eudicotyledons</taxon>
        <taxon>Gunneridae</taxon>
        <taxon>Pentapetalae</taxon>
        <taxon>rosids</taxon>
        <taxon>malvids</taxon>
        <taxon>Malvales</taxon>
        <taxon>Malvaceae</taxon>
        <taxon>Malvoideae</taxon>
        <taxon>Gossypium</taxon>
    </lineage>
</organism>
<gene>
    <name evidence="7" type="ORF">GOBAR_AA30044</name>
</gene>
<dbReference type="InterPro" id="IPR010977">
    <property type="entry name" value="Aromatic_deC"/>
</dbReference>
<keyword evidence="5 6" id="KW-0456">Lyase</keyword>
<evidence type="ECO:0000256" key="1">
    <source>
        <dbReference type="ARBA" id="ARBA00001933"/>
    </source>
</evidence>
<proteinExistence type="inferred from homology"/>
<protein>
    <recommendedName>
        <fullName evidence="9">Tyrosine decarboxylase</fullName>
    </recommendedName>
</protein>
<dbReference type="GO" id="GO:0019752">
    <property type="term" value="P:carboxylic acid metabolic process"/>
    <property type="evidence" value="ECO:0007669"/>
    <property type="project" value="InterPro"/>
</dbReference>
<evidence type="ECO:0008006" key="9">
    <source>
        <dbReference type="Google" id="ProtNLM"/>
    </source>
</evidence>
<comment type="similarity">
    <text evidence="2 6">Belongs to the group II decarboxylase family.</text>
</comment>
<dbReference type="InterPro" id="IPR015421">
    <property type="entry name" value="PyrdxlP-dep_Trfase_major"/>
</dbReference>
<dbReference type="AlphaFoldDB" id="A0A2P5WHS7"/>
<dbReference type="PANTHER" id="PTHR11999">
    <property type="entry name" value="GROUP II PYRIDOXAL-5-PHOSPHATE DECARBOXYLASE"/>
    <property type="match status" value="1"/>
</dbReference>
<dbReference type="GO" id="GO:0005737">
    <property type="term" value="C:cytoplasm"/>
    <property type="evidence" value="ECO:0007669"/>
    <property type="project" value="TreeGrafter"/>
</dbReference>
<name>A0A2P5WHS7_GOSBA</name>
<keyword evidence="4 6" id="KW-0663">Pyridoxal phosphate</keyword>
<dbReference type="GO" id="GO:0030170">
    <property type="term" value="F:pyridoxal phosphate binding"/>
    <property type="evidence" value="ECO:0007669"/>
    <property type="project" value="InterPro"/>
</dbReference>
<evidence type="ECO:0000256" key="2">
    <source>
        <dbReference type="ARBA" id="ARBA00009533"/>
    </source>
</evidence>
<dbReference type="OrthoDB" id="639767at2759"/>
<comment type="cofactor">
    <cofactor evidence="1 6">
        <name>pyridoxal 5'-phosphate</name>
        <dbReference type="ChEBI" id="CHEBI:597326"/>
    </cofactor>
</comment>
<dbReference type="EMBL" id="KZ667550">
    <property type="protein sequence ID" value="PPR90639.1"/>
    <property type="molecule type" value="Genomic_DNA"/>
</dbReference>
<evidence type="ECO:0000256" key="5">
    <source>
        <dbReference type="ARBA" id="ARBA00023239"/>
    </source>
</evidence>
<accession>A0A2P5WHS7</accession>
<dbReference type="Proteomes" id="UP000239757">
    <property type="component" value="Unassembled WGS sequence"/>
</dbReference>
<sequence>MGSESRKTFLPLDPVTFSNESKEVIDFIADYYENVEKYPVQSTVEPGYLSAMLPDSAPYCPEPLQDILEDVSNCIIPGLTHWQSLNFFAYFHANASTAGFLGEMLCSGFNVVGFNWISSPAATELEPIVLDWMGKMLKLPSSFLLSGTGGGVLHGSTCEAAVCVLAAARDKALKELGGWENITKLVVYASDETHFTFQKAAKLVGIPPSNFRLIETFFSTGFSLSPENLRFAIEDDIKSGLVPLFLCATIGTTPSGAVDPIAELGKVAMEFKLWLHIDAAYAGSGCICPELRHYLDGEPKLLVDSLSTDPEILRNNASKSKAVVDYKDWQIALSRRFRALKLWVVIRRHGLANLMYHIRSDIAMAKRFEALVGEDERFEIVVARKFALVCFRLKPKVEEEDLNCKLVEAINSSGRAFMSHAVLSGIYVIRCAIGTTLTQQHHVDALWKLIQDKAQSLLISWIPEGECGDWGRVDTIRCIIDSNQRYAESVMSWYLVYIDHGDI</sequence>
<dbReference type="PANTHER" id="PTHR11999:SF169">
    <property type="entry name" value="TYROSINE DECARBOXYLASE 1-LIKE"/>
    <property type="match status" value="1"/>
</dbReference>